<feature type="region of interest" description="Disordered" evidence="5">
    <location>
        <begin position="118"/>
        <end position="156"/>
    </location>
</feature>
<evidence type="ECO:0000256" key="3">
    <source>
        <dbReference type="ARBA" id="ARBA00022729"/>
    </source>
</evidence>
<dbReference type="Pfam" id="PF04234">
    <property type="entry name" value="CopC"/>
    <property type="match status" value="1"/>
</dbReference>
<evidence type="ECO:0000256" key="5">
    <source>
        <dbReference type="SAM" id="MobiDB-lite"/>
    </source>
</evidence>
<keyword evidence="6" id="KW-0472">Membrane</keyword>
<feature type="compositionally biased region" description="Acidic residues" evidence="5">
    <location>
        <begin position="127"/>
        <end position="140"/>
    </location>
</feature>
<dbReference type="InterPro" id="IPR007348">
    <property type="entry name" value="CopC_dom"/>
</dbReference>
<evidence type="ECO:0000256" key="1">
    <source>
        <dbReference type="ARBA" id="ARBA00004196"/>
    </source>
</evidence>
<dbReference type="InterPro" id="IPR032694">
    <property type="entry name" value="CopC/D"/>
</dbReference>
<feature type="transmembrane region" description="Helical" evidence="6">
    <location>
        <begin position="158"/>
        <end position="178"/>
    </location>
</feature>
<evidence type="ECO:0000313" key="9">
    <source>
        <dbReference type="EMBL" id="MDN7244856.1"/>
    </source>
</evidence>
<sequence>MKKITIISIMILLMLPLSVQAHTTLISSNPAEGEVLQMQPEELELVFGTVIEEGSTMTLKGPDQSYPIEDIAISENTMTGAISEELPNGQYIIGWEIIGEDGHPIEGEVPFNLTAEAAAAEPPAENEATEEEPVIEEQTESPEATEPAESGQEEGSPLSTILLVAAAILVGFGVYKLLKKKA</sequence>
<dbReference type="PANTHER" id="PTHR34820:SF4">
    <property type="entry name" value="INNER MEMBRANE PROTEIN YEBZ"/>
    <property type="match status" value="1"/>
</dbReference>
<gene>
    <name evidence="9" type="ORF">QWY13_05045</name>
</gene>
<comment type="subcellular location">
    <subcellularLocation>
        <location evidence="1">Cell envelope</location>
    </subcellularLocation>
</comment>
<keyword evidence="6" id="KW-0812">Transmembrane</keyword>
<evidence type="ECO:0000256" key="2">
    <source>
        <dbReference type="ARBA" id="ARBA00022723"/>
    </source>
</evidence>
<evidence type="ECO:0000256" key="4">
    <source>
        <dbReference type="ARBA" id="ARBA00023008"/>
    </source>
</evidence>
<organism evidence="9 10">
    <name type="scientific">Planococcus shenhongbingii</name>
    <dbReference type="NCBI Taxonomy" id="3058398"/>
    <lineage>
        <taxon>Bacteria</taxon>
        <taxon>Bacillati</taxon>
        <taxon>Bacillota</taxon>
        <taxon>Bacilli</taxon>
        <taxon>Bacillales</taxon>
        <taxon>Caryophanaceae</taxon>
        <taxon>Planococcus</taxon>
    </lineage>
</organism>
<evidence type="ECO:0000256" key="7">
    <source>
        <dbReference type="SAM" id="SignalP"/>
    </source>
</evidence>
<feature type="domain" description="CopC" evidence="8">
    <location>
        <begin position="22"/>
        <end position="112"/>
    </location>
</feature>
<keyword evidence="6" id="KW-1133">Transmembrane helix</keyword>
<dbReference type="Proteomes" id="UP001172142">
    <property type="component" value="Unassembled WGS sequence"/>
</dbReference>
<proteinExistence type="predicted"/>
<accession>A0ABT8NAD8</accession>
<evidence type="ECO:0000259" key="8">
    <source>
        <dbReference type="Pfam" id="PF04234"/>
    </source>
</evidence>
<feature type="chain" id="PRO_5045369882" evidence="7">
    <location>
        <begin position="22"/>
        <end position="182"/>
    </location>
</feature>
<evidence type="ECO:0000256" key="6">
    <source>
        <dbReference type="SAM" id="Phobius"/>
    </source>
</evidence>
<dbReference type="RefSeq" id="WP_301855342.1">
    <property type="nucleotide sequence ID" value="NZ_JAUJWU010000001.1"/>
</dbReference>
<protein>
    <submittedName>
        <fullName evidence="9">Copper resistance protein CopC</fullName>
    </submittedName>
</protein>
<keyword evidence="10" id="KW-1185">Reference proteome</keyword>
<feature type="signal peptide" evidence="7">
    <location>
        <begin position="1"/>
        <end position="21"/>
    </location>
</feature>
<keyword evidence="2" id="KW-0479">Metal-binding</keyword>
<dbReference type="EMBL" id="JAUJWU010000001">
    <property type="protein sequence ID" value="MDN7244856.1"/>
    <property type="molecule type" value="Genomic_DNA"/>
</dbReference>
<dbReference type="InterPro" id="IPR014756">
    <property type="entry name" value="Ig_E-set"/>
</dbReference>
<dbReference type="Gene3D" id="2.60.40.1220">
    <property type="match status" value="1"/>
</dbReference>
<keyword evidence="4" id="KW-0186">Copper</keyword>
<evidence type="ECO:0000313" key="10">
    <source>
        <dbReference type="Proteomes" id="UP001172142"/>
    </source>
</evidence>
<reference evidence="9 10" key="1">
    <citation type="submission" date="2023-07" db="EMBL/GenBank/DDBJ databases">
        <title>Novel species in genus Planococcus.</title>
        <authorList>
            <person name="Ning S."/>
        </authorList>
    </citation>
    <scope>NUCLEOTIDE SEQUENCE [LARGE SCALE GENOMIC DNA]</scope>
    <source>
        <strain evidence="9 10">N017</strain>
    </source>
</reference>
<dbReference type="InterPro" id="IPR014755">
    <property type="entry name" value="Cu-Rt/internalin_Ig-like"/>
</dbReference>
<comment type="caution">
    <text evidence="9">The sequence shown here is derived from an EMBL/GenBank/DDBJ whole genome shotgun (WGS) entry which is preliminary data.</text>
</comment>
<name>A0ABT8NAD8_9BACL</name>
<dbReference type="PANTHER" id="PTHR34820">
    <property type="entry name" value="INNER MEMBRANE PROTEIN YEBZ"/>
    <property type="match status" value="1"/>
</dbReference>
<keyword evidence="3 7" id="KW-0732">Signal</keyword>
<dbReference type="SUPFAM" id="SSF81296">
    <property type="entry name" value="E set domains"/>
    <property type="match status" value="1"/>
</dbReference>